<dbReference type="PIRSF" id="PIRSF004649">
    <property type="entry name" value="MlaC"/>
    <property type="match status" value="1"/>
</dbReference>
<dbReference type="Proteomes" id="UP000271003">
    <property type="component" value="Chromosome"/>
</dbReference>
<dbReference type="InterPro" id="IPR006311">
    <property type="entry name" value="TAT_signal"/>
</dbReference>
<dbReference type="KEGG" id="sutt:SUTMEG_03280"/>
<reference evidence="2 3" key="1">
    <citation type="journal article" date="2018" name="Int. J. Syst. Evol. Microbiol.">
        <title>Mesosutterella multiformis gen. nov., sp. nov., a member of the family Sutterellaceae and Sutterella megalosphaeroides sp. nov., isolated from human faeces.</title>
        <authorList>
            <person name="Sakamoto M."/>
            <person name="Ikeyama N."/>
            <person name="Kunihiro T."/>
            <person name="Iino T."/>
            <person name="Yuki M."/>
            <person name="Ohkuma M."/>
        </authorList>
    </citation>
    <scope>NUCLEOTIDE SEQUENCE [LARGE SCALE GENOMIC DNA]</scope>
    <source>
        <strain evidence="2 3">6FBBBH3</strain>
    </source>
</reference>
<keyword evidence="3" id="KW-1185">Reference proteome</keyword>
<evidence type="ECO:0000256" key="1">
    <source>
        <dbReference type="SAM" id="SignalP"/>
    </source>
</evidence>
<gene>
    <name evidence="2" type="ORF">SUTMEG_03280</name>
</gene>
<name>A0A2Z6IA15_9BURK</name>
<dbReference type="PANTHER" id="PTHR36573:SF1">
    <property type="entry name" value="INTERMEMBRANE PHOSPHOLIPID TRANSPORT SYSTEM BINDING PROTEIN MLAC"/>
    <property type="match status" value="1"/>
</dbReference>
<organism evidence="2 3">
    <name type="scientific">Sutterella megalosphaeroides</name>
    <dbReference type="NCBI Taxonomy" id="2494234"/>
    <lineage>
        <taxon>Bacteria</taxon>
        <taxon>Pseudomonadati</taxon>
        <taxon>Pseudomonadota</taxon>
        <taxon>Betaproteobacteria</taxon>
        <taxon>Burkholderiales</taxon>
        <taxon>Sutterellaceae</taxon>
        <taxon>Sutterella</taxon>
    </lineage>
</organism>
<accession>A0A2Z6IA15</accession>
<dbReference type="Gene3D" id="1.10.10.640">
    <property type="entry name" value="phospholipid-binding protein"/>
    <property type="match status" value="1"/>
</dbReference>
<feature type="chain" id="PRO_5016351146" description="Toluene tolerance protein" evidence="1">
    <location>
        <begin position="29"/>
        <end position="221"/>
    </location>
</feature>
<proteinExistence type="predicted"/>
<evidence type="ECO:0008006" key="4">
    <source>
        <dbReference type="Google" id="ProtNLM"/>
    </source>
</evidence>
<dbReference type="Pfam" id="PF05494">
    <property type="entry name" value="MlaC"/>
    <property type="match status" value="1"/>
</dbReference>
<sequence length="221" mass="24452">MTTWNRRTVLTGACGAALLLAAGLPVRAADDKGDPYAFVVDLTNAVLEEIRKDPKLHAAEPARVRALVDTYLLPAADFTMMTRMTVGPKWRQASPEQKARLEKGFQELLIRVYSGALTNVTDERCELRPTRRRPPADEMVIRTLLKSSGKNDVGIDYRIYRNKAGAWKVVDVNVEGIWMVENYRSQFASVLSQDGIDGLIAMLETRTDELAAKNGSAAGTK</sequence>
<protein>
    <recommendedName>
        <fullName evidence="4">Toluene tolerance protein</fullName>
    </recommendedName>
</protein>
<feature type="signal peptide" evidence="1">
    <location>
        <begin position="1"/>
        <end position="28"/>
    </location>
</feature>
<dbReference type="EMBL" id="AP018786">
    <property type="protein sequence ID" value="BBF22437.1"/>
    <property type="molecule type" value="Genomic_DNA"/>
</dbReference>
<dbReference type="InterPro" id="IPR008869">
    <property type="entry name" value="MlaC/ttg2D"/>
</dbReference>
<evidence type="ECO:0000313" key="3">
    <source>
        <dbReference type="Proteomes" id="UP000271003"/>
    </source>
</evidence>
<dbReference type="AlphaFoldDB" id="A0A2Z6IA15"/>
<dbReference type="RefSeq" id="WP_120176139.1">
    <property type="nucleotide sequence ID" value="NZ_AP018786.1"/>
</dbReference>
<dbReference type="OrthoDB" id="9798905at2"/>
<dbReference type="PROSITE" id="PS51318">
    <property type="entry name" value="TAT"/>
    <property type="match status" value="1"/>
</dbReference>
<dbReference type="PANTHER" id="PTHR36573">
    <property type="entry name" value="INTERMEMBRANE PHOSPHOLIPID TRANSPORT SYSTEM BINDING PROTEIN MLAC"/>
    <property type="match status" value="1"/>
</dbReference>
<evidence type="ECO:0000313" key="2">
    <source>
        <dbReference type="EMBL" id="BBF22437.1"/>
    </source>
</evidence>
<dbReference type="Gene3D" id="3.10.450.50">
    <property type="match status" value="1"/>
</dbReference>
<keyword evidence="1" id="KW-0732">Signal</keyword>